<protein>
    <submittedName>
        <fullName evidence="4">CBN-NIT-1 protein</fullName>
    </submittedName>
</protein>
<evidence type="ECO:0000313" key="4">
    <source>
        <dbReference type="EMBL" id="EGT45570.1"/>
    </source>
</evidence>
<dbReference type="InterPro" id="IPR036526">
    <property type="entry name" value="C-N_Hydrolase_sf"/>
</dbReference>
<dbReference type="SUPFAM" id="SSF56317">
    <property type="entry name" value="Carbon-nitrogen hydrolase"/>
    <property type="match status" value="1"/>
</dbReference>
<dbReference type="InterPro" id="IPR044149">
    <property type="entry name" value="Nitrilases_CHs"/>
</dbReference>
<dbReference type="FunFam" id="3.60.110.10:FF:000016">
    <property type="entry name" value="Nitrilase blr3397"/>
    <property type="match status" value="1"/>
</dbReference>
<dbReference type="EMBL" id="GL379789">
    <property type="protein sequence ID" value="EGT45570.1"/>
    <property type="molecule type" value="Genomic_DNA"/>
</dbReference>
<dbReference type="FunCoup" id="G0MBY4">
    <property type="interactions" value="58"/>
</dbReference>
<dbReference type="eggNOG" id="KOG0805">
    <property type="taxonomic scope" value="Eukaryota"/>
</dbReference>
<dbReference type="GO" id="GO:0000257">
    <property type="term" value="F:nitrilase activity"/>
    <property type="evidence" value="ECO:0007669"/>
    <property type="project" value="UniProtKB-ARBA"/>
</dbReference>
<reference evidence="5" key="1">
    <citation type="submission" date="2011-07" db="EMBL/GenBank/DDBJ databases">
        <authorList>
            <consortium name="Caenorhabditis brenneri Sequencing and Analysis Consortium"/>
            <person name="Wilson R.K."/>
        </authorList>
    </citation>
    <scope>NUCLEOTIDE SEQUENCE [LARGE SCALE GENOMIC DNA]</scope>
    <source>
        <strain evidence="5">PB2801</strain>
    </source>
</reference>
<dbReference type="Proteomes" id="UP000008068">
    <property type="component" value="Unassembled WGS sequence"/>
</dbReference>
<dbReference type="Pfam" id="PF00795">
    <property type="entry name" value="CN_hydrolase"/>
    <property type="match status" value="1"/>
</dbReference>
<dbReference type="PROSITE" id="PS00920">
    <property type="entry name" value="NITRIL_CHT_1"/>
    <property type="match status" value="1"/>
</dbReference>
<feature type="domain" description="CN hydrolase" evidence="3">
    <location>
        <begin position="2"/>
        <end position="288"/>
    </location>
</feature>
<dbReference type="OMA" id="HIAVWPG"/>
<dbReference type="AlphaFoldDB" id="G0MBY4"/>
<dbReference type="CDD" id="cd07564">
    <property type="entry name" value="nitrilases_CHs"/>
    <property type="match status" value="1"/>
</dbReference>
<comment type="similarity">
    <text evidence="1">Belongs to the carbon-nitrogen hydrolase superfamily. Nitrilase family.</text>
</comment>
<accession>G0MBY4</accession>
<proteinExistence type="inferred from homology"/>
<dbReference type="InterPro" id="IPR003010">
    <property type="entry name" value="C-N_Hydrolase"/>
</dbReference>
<dbReference type="PANTHER" id="PTHR46044:SF1">
    <property type="entry name" value="CN HYDROLASE DOMAIN-CONTAINING PROTEIN"/>
    <property type="match status" value="1"/>
</dbReference>
<evidence type="ECO:0000259" key="3">
    <source>
        <dbReference type="PROSITE" id="PS50263"/>
    </source>
</evidence>
<feature type="active site" description="Proton acceptor" evidence="2">
    <location>
        <position position="42"/>
    </location>
</feature>
<gene>
    <name evidence="4" type="primary">Cbn-nit-1</name>
    <name evidence="4" type="ORF">CAEBREN_10078</name>
</gene>
<evidence type="ECO:0000256" key="2">
    <source>
        <dbReference type="PROSITE-ProRule" id="PRU10139"/>
    </source>
</evidence>
<dbReference type="PROSITE" id="PS50263">
    <property type="entry name" value="CN_HYDROLASE"/>
    <property type="match status" value="1"/>
</dbReference>
<dbReference type="STRING" id="135651.G0MBY4"/>
<dbReference type="InParanoid" id="G0MBY4"/>
<dbReference type="InterPro" id="IPR000132">
    <property type="entry name" value="Nitrilase/CN_hydratase_CS"/>
</dbReference>
<dbReference type="PANTHER" id="PTHR46044">
    <property type="entry name" value="NITRILASE"/>
    <property type="match status" value="1"/>
</dbReference>
<dbReference type="HOGENOM" id="CLU_030130_6_1_1"/>
<dbReference type="GO" id="GO:0016836">
    <property type="term" value="F:hydro-lyase activity"/>
    <property type="evidence" value="ECO:0007669"/>
    <property type="project" value="UniProtKB-ARBA"/>
</dbReference>
<sequence>MPKIALVQAGTVLYDKAATLEKVKKYVEEASENGAELVLFPEAFIGGYPKWNSFGITMGTRTPEGRKEFKSSVEPIAEHNSPLHSTFPLPRYFENSIEEHGEESKLLETLAAQKNIHIVIGVVEREASTLYCSVFFYSPEGYLGKHRKLLPTALERCVWGQGDGSTMPVFNTSVGKIGSAICWENYMPLYRMTLYSKEIQIYLAPTVDDRDVWLSTMRTIALEGRCFVVSSCQFLKSSAYPSDHALRKEYGDDTILIRGGSCAVDPLGTVLVKPDFTKETIRYTEFDLSDIALGKMDLDVVGHYSRPDVFELRVNENSQSTVSKK</sequence>
<organism evidence="5">
    <name type="scientific">Caenorhabditis brenneri</name>
    <name type="common">Nematode worm</name>
    <dbReference type="NCBI Taxonomy" id="135651"/>
    <lineage>
        <taxon>Eukaryota</taxon>
        <taxon>Metazoa</taxon>
        <taxon>Ecdysozoa</taxon>
        <taxon>Nematoda</taxon>
        <taxon>Chromadorea</taxon>
        <taxon>Rhabditida</taxon>
        <taxon>Rhabditina</taxon>
        <taxon>Rhabditomorpha</taxon>
        <taxon>Rhabditoidea</taxon>
        <taxon>Rhabditidae</taxon>
        <taxon>Peloderinae</taxon>
        <taxon>Caenorhabditis</taxon>
    </lineage>
</organism>
<keyword evidence="5" id="KW-1185">Reference proteome</keyword>
<dbReference type="OrthoDB" id="10250282at2759"/>
<name>G0MBY4_CAEBE</name>
<evidence type="ECO:0000256" key="1">
    <source>
        <dbReference type="ARBA" id="ARBA00008129"/>
    </source>
</evidence>
<dbReference type="Gene3D" id="3.60.110.10">
    <property type="entry name" value="Carbon-nitrogen hydrolase"/>
    <property type="match status" value="1"/>
</dbReference>
<evidence type="ECO:0000313" key="5">
    <source>
        <dbReference type="Proteomes" id="UP000008068"/>
    </source>
</evidence>